<sequence length="125" mass="13580">MPVGHPRGGAPTLIPVGHPQGGPYRIPAVVPNLTSIVGWTGPVPRQPGVGMRVQAVGQPGGVIGIRLFRLPARLAESCRQRHPRRLCRCVERPGELVSYLVVHYPQRRDERAHPILADESRSPAA</sequence>
<name>B8GAW9_CHLAD</name>
<dbReference type="EMBL" id="CP001337">
    <property type="protein sequence ID" value="ACL24708.1"/>
    <property type="molecule type" value="Genomic_DNA"/>
</dbReference>
<reference evidence="1" key="1">
    <citation type="submission" date="2008-12" db="EMBL/GenBank/DDBJ databases">
        <title>Complete sequence of Chloroflexus aggregans DSM 9485.</title>
        <authorList>
            <consortium name="US DOE Joint Genome Institute"/>
            <person name="Lucas S."/>
            <person name="Copeland A."/>
            <person name="Lapidus A."/>
            <person name="Glavina del Rio T."/>
            <person name="Dalin E."/>
            <person name="Tice H."/>
            <person name="Pitluck S."/>
            <person name="Foster B."/>
            <person name="Larimer F."/>
            <person name="Land M."/>
            <person name="Hauser L."/>
            <person name="Kyrpides N."/>
            <person name="Mikhailova N."/>
            <person name="Bryant D."/>
            <person name="Richardson P."/>
        </authorList>
    </citation>
    <scope>NUCLEOTIDE SEQUENCE</scope>
    <source>
        <strain evidence="1">DSM 9485</strain>
    </source>
</reference>
<evidence type="ECO:0000313" key="2">
    <source>
        <dbReference type="Proteomes" id="UP000002508"/>
    </source>
</evidence>
<gene>
    <name evidence="1" type="ordered locus">Cagg_1810</name>
</gene>
<proteinExistence type="predicted"/>
<dbReference type="Proteomes" id="UP000002508">
    <property type="component" value="Chromosome"/>
</dbReference>
<dbReference type="HOGENOM" id="CLU_1988662_0_0_0"/>
<accession>B8GAW9</accession>
<organism evidence="1 2">
    <name type="scientific">Chloroflexus aggregans (strain MD-66 / DSM 9485)</name>
    <dbReference type="NCBI Taxonomy" id="326427"/>
    <lineage>
        <taxon>Bacteria</taxon>
        <taxon>Bacillati</taxon>
        <taxon>Chloroflexota</taxon>
        <taxon>Chloroflexia</taxon>
        <taxon>Chloroflexales</taxon>
        <taxon>Chloroflexineae</taxon>
        <taxon>Chloroflexaceae</taxon>
        <taxon>Chloroflexus</taxon>
    </lineage>
</organism>
<dbReference type="AlphaFoldDB" id="B8GAW9"/>
<protein>
    <submittedName>
        <fullName evidence="1">Uncharacterized protein</fullName>
    </submittedName>
</protein>
<keyword evidence="2" id="KW-1185">Reference proteome</keyword>
<dbReference type="KEGG" id="cag:Cagg_1810"/>
<evidence type="ECO:0000313" key="1">
    <source>
        <dbReference type="EMBL" id="ACL24708.1"/>
    </source>
</evidence>